<feature type="transmembrane region" description="Helical" evidence="6">
    <location>
        <begin position="448"/>
        <end position="472"/>
    </location>
</feature>
<feature type="transmembrane region" description="Helical" evidence="6">
    <location>
        <begin position="478"/>
        <end position="500"/>
    </location>
</feature>
<evidence type="ECO:0000313" key="9">
    <source>
        <dbReference type="Proteomes" id="UP000077202"/>
    </source>
</evidence>
<feature type="transmembrane region" description="Helical" evidence="6">
    <location>
        <begin position="375"/>
        <end position="396"/>
    </location>
</feature>
<dbReference type="GO" id="GO:0022857">
    <property type="term" value="F:transmembrane transporter activity"/>
    <property type="evidence" value="ECO:0007669"/>
    <property type="project" value="InterPro"/>
</dbReference>
<dbReference type="Proteomes" id="UP001162541">
    <property type="component" value="Chromosome 5"/>
</dbReference>
<dbReference type="AlphaFoldDB" id="A0A176W5V9"/>
<evidence type="ECO:0000313" key="8">
    <source>
        <dbReference type="EMBL" id="OAE28438.1"/>
    </source>
</evidence>
<accession>A0A176W5V9</accession>
<dbReference type="EMBL" id="LVLJ01001739">
    <property type="protein sequence ID" value="OAE28438.1"/>
    <property type="molecule type" value="Genomic_DNA"/>
</dbReference>
<evidence type="ECO:0000313" key="10">
    <source>
        <dbReference type="Proteomes" id="UP001162541"/>
    </source>
</evidence>
<evidence type="ECO:0000256" key="1">
    <source>
        <dbReference type="ARBA" id="ARBA00004141"/>
    </source>
</evidence>
<dbReference type="PANTHER" id="PTHR11654">
    <property type="entry name" value="OLIGOPEPTIDE TRANSPORTER-RELATED"/>
    <property type="match status" value="1"/>
</dbReference>
<feature type="transmembrane region" description="Helical" evidence="6">
    <location>
        <begin position="215"/>
        <end position="234"/>
    </location>
</feature>
<dbReference type="Proteomes" id="UP000077202">
    <property type="component" value="Unassembled WGS sequence"/>
</dbReference>
<feature type="transmembrane region" description="Helical" evidence="6">
    <location>
        <begin position="103"/>
        <end position="122"/>
    </location>
</feature>
<dbReference type="Gene3D" id="1.20.1250.20">
    <property type="entry name" value="MFS general substrate transporter like domains"/>
    <property type="match status" value="2"/>
</dbReference>
<dbReference type="Pfam" id="PF00854">
    <property type="entry name" value="PTR2"/>
    <property type="match status" value="1"/>
</dbReference>
<evidence type="ECO:0000256" key="2">
    <source>
        <dbReference type="ARBA" id="ARBA00005982"/>
    </source>
</evidence>
<evidence type="ECO:0000256" key="3">
    <source>
        <dbReference type="ARBA" id="ARBA00022692"/>
    </source>
</evidence>
<reference evidence="7" key="2">
    <citation type="journal article" date="2019" name="Curr. Biol.">
        <title>Chromatin organization in early land plants reveals an ancestral association between H3K27me3, transposons, and constitutive heterochromatin.</title>
        <authorList>
            <person name="Montgomery S.A."/>
            <person name="Tanizawa Y."/>
            <person name="Galik B."/>
            <person name="Wang N."/>
            <person name="Ito T."/>
            <person name="Mochizuki T."/>
            <person name="Akimcheva S."/>
            <person name="Bowman J."/>
            <person name="Cognat V."/>
            <person name="Drouard L."/>
            <person name="Ekker H."/>
            <person name="Houng S."/>
            <person name="Kohchi T."/>
            <person name="Lin S."/>
            <person name="Liu L.D."/>
            <person name="Nakamura Y."/>
            <person name="Valeeva L.R."/>
            <person name="Shakirov E.V."/>
            <person name="Shippen D.E."/>
            <person name="Wei W."/>
            <person name="Yagura M."/>
            <person name="Yamaoka S."/>
            <person name="Yamato K.T."/>
            <person name="Liu C."/>
            <person name="Berger F."/>
        </authorList>
    </citation>
    <scope>NUCLEOTIDE SEQUENCE [LARGE SCALE GENOMIC DNA]</scope>
    <source>
        <strain evidence="7">Tak-1</strain>
    </source>
</reference>
<feature type="transmembrane region" description="Helical" evidence="6">
    <location>
        <begin position="73"/>
        <end position="91"/>
    </location>
</feature>
<protein>
    <recommendedName>
        <fullName evidence="11">Major facilitator superfamily (MFS) profile domain-containing protein</fullName>
    </recommendedName>
</protein>
<keyword evidence="4 6" id="KW-1133">Transmembrane helix</keyword>
<keyword evidence="5 6" id="KW-0472">Membrane</keyword>
<evidence type="ECO:0000313" key="7">
    <source>
        <dbReference type="EMBL" id="BBN10604.1"/>
    </source>
</evidence>
<comment type="subcellular location">
    <subcellularLocation>
        <location evidence="1">Membrane</location>
        <topology evidence="1">Multi-pass membrane protein</topology>
    </subcellularLocation>
</comment>
<feature type="transmembrane region" description="Helical" evidence="6">
    <location>
        <begin position="183"/>
        <end position="203"/>
    </location>
</feature>
<feature type="transmembrane region" description="Helical" evidence="6">
    <location>
        <begin position="416"/>
        <end position="436"/>
    </location>
</feature>
<evidence type="ECO:0000256" key="5">
    <source>
        <dbReference type="ARBA" id="ARBA00023136"/>
    </source>
</evidence>
<dbReference type="EMBL" id="AP019870">
    <property type="protein sequence ID" value="BBN10604.1"/>
    <property type="molecule type" value="Genomic_DNA"/>
</dbReference>
<comment type="similarity">
    <text evidence="2">Belongs to the major facilitator superfamily. Proton-dependent oligopeptide transporter (POT/PTR) (TC 2.A.17) family.</text>
</comment>
<evidence type="ECO:0008006" key="11">
    <source>
        <dbReference type="Google" id="ProtNLM"/>
    </source>
</evidence>
<feature type="transmembrane region" description="Helical" evidence="6">
    <location>
        <begin position="128"/>
        <end position="146"/>
    </location>
</feature>
<proteinExistence type="inferred from homology"/>
<reference evidence="8 9" key="1">
    <citation type="submission" date="2016-03" db="EMBL/GenBank/DDBJ databases">
        <title>Mechanisms controlling the formation of the plant cell surface in tip-growing cells are functionally conserved among land plants.</title>
        <authorList>
            <person name="Honkanen S."/>
            <person name="Jones V.A."/>
            <person name="Morieri G."/>
            <person name="Champion C."/>
            <person name="Hetherington A.J."/>
            <person name="Kelly S."/>
            <person name="Saint-Marcoux D."/>
            <person name="Proust H."/>
            <person name="Prescott H."/>
            <person name="Dolan L."/>
        </authorList>
    </citation>
    <scope>NUCLEOTIDE SEQUENCE [LARGE SCALE GENOMIC DNA]</scope>
    <source>
        <strain evidence="9">cv. Tak-1 and cv. Tak-2</strain>
        <tissue evidence="8">Whole gametophyte</tissue>
    </source>
</reference>
<keyword evidence="9" id="KW-1185">Reference proteome</keyword>
<reference evidence="10" key="3">
    <citation type="journal article" date="2020" name="Curr. Biol.">
        <title>Chromatin organization in early land plants reveals an ancestral association between H3K27me3, transposons, and constitutive heterochromatin.</title>
        <authorList>
            <person name="Montgomery S.A."/>
            <person name="Tanizawa Y."/>
            <person name="Galik B."/>
            <person name="Wang N."/>
            <person name="Ito T."/>
            <person name="Mochizuki T."/>
            <person name="Akimcheva S."/>
            <person name="Bowman J.L."/>
            <person name="Cognat V."/>
            <person name="Marechal-Drouard L."/>
            <person name="Ekker H."/>
            <person name="Hong S.F."/>
            <person name="Kohchi T."/>
            <person name="Lin S.S."/>
            <person name="Liu L.D."/>
            <person name="Nakamura Y."/>
            <person name="Valeeva L.R."/>
            <person name="Shakirov E.V."/>
            <person name="Shippen D.E."/>
            <person name="Wei W.L."/>
            <person name="Yagura M."/>
            <person name="Yamaoka S."/>
            <person name="Yamato K.T."/>
            <person name="Liu C."/>
            <person name="Berger F."/>
        </authorList>
    </citation>
    <scope>NUCLEOTIDE SEQUENCE [LARGE SCALE GENOMIC DNA]</scope>
    <source>
        <strain evidence="10">Tak-1</strain>
    </source>
</reference>
<keyword evidence="3 6" id="KW-0812">Transmembrane</keyword>
<evidence type="ECO:0000256" key="6">
    <source>
        <dbReference type="SAM" id="Phobius"/>
    </source>
</evidence>
<dbReference type="InterPro" id="IPR000109">
    <property type="entry name" value="POT_fam"/>
</dbReference>
<name>A0A176W5V9_MARPO</name>
<dbReference type="InterPro" id="IPR036259">
    <property type="entry name" value="MFS_trans_sf"/>
</dbReference>
<sequence length="504" mass="54990">MNRMGTMDRVGSSDLDRILLVEKSWQPVVAGSHVKYLLFLEFADTLAFRGLQSVLEILLVENLQLSGNLATELFHFFIVSSFVGCIVGSMISDRYLGKYQSICVFSLVSVVASIGLVITSLTSQLEGTLNQALAFVSLLVFTLGYGGNRPSLATLGGDEVKHLALIELGDHTDPRGAATPQQLWFSSMYITGNLAHIFGAILFPLIRLLSHGSTFYIMLVLACAKTSGLFVFWLGRNRYLSVAHASNKPGPPDGDHEQRHQKYVQTDSAQDTTELLDGDSKTVKWDGYTVLSSTFIFLLPTSIFHGLNFQSSSTWVYQALSMDRDVRWLNHWTIAADQMQVLKPTFVTLIAPLLNQIIYPYVDRHIAKVTNLRKCVGSMLLATLAFAMSGGIQLVIDMQTGHGAAGGSDVSIFWQLPQILAISFAEPMCLIPLYDWTYNQSPDDMKATYSGIFLAMAGLGNLVTVVCVALLGAHAADAMGAFFFTGLGALATLTLAILAVKFVA</sequence>
<organism evidence="8 9">
    <name type="scientific">Marchantia polymorpha subsp. ruderalis</name>
    <dbReference type="NCBI Taxonomy" id="1480154"/>
    <lineage>
        <taxon>Eukaryota</taxon>
        <taxon>Viridiplantae</taxon>
        <taxon>Streptophyta</taxon>
        <taxon>Embryophyta</taxon>
        <taxon>Marchantiophyta</taxon>
        <taxon>Marchantiopsida</taxon>
        <taxon>Marchantiidae</taxon>
        <taxon>Marchantiales</taxon>
        <taxon>Marchantiaceae</taxon>
        <taxon>Marchantia</taxon>
    </lineage>
</organism>
<dbReference type="SUPFAM" id="SSF103473">
    <property type="entry name" value="MFS general substrate transporter"/>
    <property type="match status" value="2"/>
</dbReference>
<evidence type="ECO:0000256" key="4">
    <source>
        <dbReference type="ARBA" id="ARBA00022989"/>
    </source>
</evidence>
<gene>
    <name evidence="8" type="ORF">AXG93_115s1270</name>
    <name evidence="7" type="ORF">Mp_5g04940</name>
</gene>
<dbReference type="GO" id="GO:0016020">
    <property type="term" value="C:membrane"/>
    <property type="evidence" value="ECO:0007669"/>
    <property type="project" value="UniProtKB-SubCell"/>
</dbReference>